<dbReference type="OrthoDB" id="10246973at2759"/>
<organism evidence="4 5">
    <name type="scientific">Adineta ricciae</name>
    <name type="common">Rotifer</name>
    <dbReference type="NCBI Taxonomy" id="249248"/>
    <lineage>
        <taxon>Eukaryota</taxon>
        <taxon>Metazoa</taxon>
        <taxon>Spiralia</taxon>
        <taxon>Gnathifera</taxon>
        <taxon>Rotifera</taxon>
        <taxon>Eurotatoria</taxon>
        <taxon>Bdelloidea</taxon>
        <taxon>Adinetida</taxon>
        <taxon>Adinetidae</taxon>
        <taxon>Adineta</taxon>
    </lineage>
</organism>
<dbReference type="SUPFAM" id="SSF52540">
    <property type="entry name" value="P-loop containing nucleoside triphosphate hydrolases"/>
    <property type="match status" value="1"/>
</dbReference>
<keyword evidence="5" id="KW-1185">Reference proteome</keyword>
<feature type="domain" description="NACHT" evidence="2">
    <location>
        <begin position="316"/>
        <end position="484"/>
    </location>
</feature>
<dbReference type="InterPro" id="IPR007111">
    <property type="entry name" value="NACHT_NTPase"/>
</dbReference>
<dbReference type="PROSITE" id="PS50837">
    <property type="entry name" value="NACHT"/>
    <property type="match status" value="1"/>
</dbReference>
<dbReference type="EMBL" id="CAJNOJ010000158">
    <property type="protein sequence ID" value="CAF1217853.1"/>
    <property type="molecule type" value="Genomic_DNA"/>
</dbReference>
<dbReference type="SUPFAM" id="SSF48371">
    <property type="entry name" value="ARM repeat"/>
    <property type="match status" value="1"/>
</dbReference>
<evidence type="ECO:0000313" key="3">
    <source>
        <dbReference type="EMBL" id="CAF1217853.1"/>
    </source>
</evidence>
<gene>
    <name evidence="3" type="ORF">EDS130_LOCUS26250</name>
    <name evidence="4" type="ORF">XAT740_LOCUS32738</name>
</gene>
<dbReference type="InterPro" id="IPR016024">
    <property type="entry name" value="ARM-type_fold"/>
</dbReference>
<dbReference type="InterPro" id="IPR027417">
    <property type="entry name" value="P-loop_NTPase"/>
</dbReference>
<proteinExistence type="predicted"/>
<keyword evidence="1" id="KW-0175">Coiled coil</keyword>
<name>A0A815J2N7_ADIRI</name>
<protein>
    <recommendedName>
        <fullName evidence="2">NACHT domain-containing protein</fullName>
    </recommendedName>
</protein>
<sequence>MDYSKTQRSHTSRSSTANNTIDWIIQQCEKVTLHRDIISLIVKRLNRIKIIIKEKSDVDGKIVEHVLVELHRTCTAFKEFLQQEDVIYRSSGKKLDNAAKKYIDTFLNNILSRLVKQEVDLTQDHQAKIQIYSEAISEQQAIKHTTLDEEIRKRIREAGDKMKINAQKRLLHLTKQYSHITGPYLTRCFELYSTIVINGLDAQVTGEVAQNYYEISSYQRNKFECAWKSFKMPLKYMPIQLRIDSSTSFERNAARQMVMTDHHDLRTLLFKEAPVGTWRQRLLVAPYMPSMLERDRLSDNSKSQSAALEDVLQQHRWIVMLGDPGSGKTSFVQWLCTKYIRAAENVQENFEFGPFRMPIVIRIGEFADALRKKQNLTLFEHIGEHKWFGRSMLSRVDSSKISERELAMVLQDYVREGHALIILDGLDEIVVSQERMRLVNLVETFVETYVQTPSHRAVLDDCFQVEILDEPGQLGGNQLIVTSRIVGYHAAPLGGRFAHYIIEKLDTERISGFIDNWFKTVHAEMIRVIRKVDTSVHISNNKWEGQAKFLKVELSNPDQIGLKELSSNPCLLSFICSIAFSSKESSLPSQRILLYEKTVNAMLDSWKNKETNDTTIQGSKVIRIFCDIAWYIHMNSAAGLIEENRLKELCVRSLQVYEGKKAPTAADELRVEKDAEDFVQIVRRDVGVLAERGESFYGFLHLTFQEYFVCLDLTNVTKQRHSIISPDGKVLDDVQVLIHSLHRHMNDPRFRVPIALAFGRLSSKWKKKPETLDRLCYEFLKTDSTSFFPINALFVINNLSDFVQRPSLDVLIIALNQLLKIATKEKWANTNPALHSQIKDAIHKLPDNDISKWVRSILATSHNQFNHSIPTLCSLLVRQSEDSFEIRGIDASTCESLISFLKYDDEDNNFAIDMILMQIAYKNHRLLPTIPTGLKALLIREKVDFATIHPSILAVIIIIYGGLKRYEDTVMFDVSRMYRESNFLTPLLIGYFSTKNQTHDSKIVFIERQCVSCLSTVINSDNQMKAVDALVTMLCLFGVSKLWTLSSLSSTTVFSAALVKLKRTSMILRQFYMQSSTQVAADVLTTSVNDHLSNECNSKPKNNQSKATDVIAYTKAMTSALARLRSSKKSIIVLSKNEEHGLTFPLPKLLRDQAIFEQLLRKNMTLSSNQLSCKTLPEFARLFWILNDDETTDTQYRMAVAADTIPTFLLVHSNSDPIFALTFVADHLRPLYCHLLEQYQIILNNSSTESSKKQPFLLFQHILIQSIMELSESSCKRLSLTLALCAMLPVLRMNRLENVAIGLASKLNTDNNYRAMIEYTKQRPVDSNTGEYTDGLGDFPSPPEDYEIAYNHQKTIRMCIEEERQRLQVAMRLLNEKNKEVNANSQLYSASVSLSYLCWFSGDTELSRLFAESLNAVDCITDPLLRFDALCALGVSPQGWTTSYRLKNGRTLMEELEKQLVKITSDLHCTLHAAVLLRCCSSRLQKEMIEKSLRDLLKKVTKADQADQLVINSALFGILRSDPLVATHLIQFLQKSKLPMYDICKELFQSKSSIFQRFFANQNFINNTLLASMFIVELTSETHLILEWLNSTEIRPSIDPSLKTTGNINEKIILIHDNLTLSQAISINRMMQPIGQSPNKQDIANIKCLVSQLHSVSMLELEAREIAESWLNLEVNPTLNVFAWHAALLLLKSNYWSPRAVRIAADLLLCEQDRFRQRAESVFLLNNNDHIQTSTQLTLEVILQLHEYGSLLCRKSAYAALMLLRKHEHIEIDQRSHLDALLYLEKQRILLTNNKTLSNAEQRLPSPLNEIFDNCIRTNNTEFSFIKTTVKHFSSDVIEYVVELIEDGFNKFWKNEISRQNIQQRELREKFIERVLLSLHCILNNSKCGTSKLVESLADLISNNSSDLIRKAAIFTLGFSKNEDTLSIIFTIIELVARDLSDTSHGYSDELISTAIRSYCYNASTVGYDVSPNGEIETLQRLLDHPSVIVSTATIYGLGRILDVDALMKILSSNCIQCYKAFIAGTSDSFLHSASTRCVKAAAALIEQHPDLLPILIQELYEHIRYFTDVIFNDVSVEYLYNYSYPHYANVAAVVAESMPAAFCTAVNDFVNGENLKRSLYYTSKQHHFPRRAACLTVLSVFGELTAELCEMLIRALLDDPSIQNTCYRCLSRIQSVKDEKVIVKIKEYLRSKSMNARYVSCKLLLILSRLPNTISLDKIQKLFNDVMRDPESDEDLWLIVEQDDIFCGSIYYNAGKLKNVVYALLVDHFISSGKTGTTTMQKEAATQSILQQDFIASEKAARLAACLFKST</sequence>
<dbReference type="Proteomes" id="UP000663828">
    <property type="component" value="Unassembled WGS sequence"/>
</dbReference>
<dbReference type="Proteomes" id="UP000663852">
    <property type="component" value="Unassembled WGS sequence"/>
</dbReference>
<dbReference type="EMBL" id="CAJNOR010003077">
    <property type="protein sequence ID" value="CAF1374752.1"/>
    <property type="molecule type" value="Genomic_DNA"/>
</dbReference>
<evidence type="ECO:0000259" key="2">
    <source>
        <dbReference type="PROSITE" id="PS50837"/>
    </source>
</evidence>
<dbReference type="PANTHER" id="PTHR46844">
    <property type="entry name" value="SLR5058 PROTEIN"/>
    <property type="match status" value="1"/>
</dbReference>
<evidence type="ECO:0000313" key="4">
    <source>
        <dbReference type="EMBL" id="CAF1374752.1"/>
    </source>
</evidence>
<accession>A0A815J2N7</accession>
<reference evidence="4" key="1">
    <citation type="submission" date="2021-02" db="EMBL/GenBank/DDBJ databases">
        <authorList>
            <person name="Nowell W R."/>
        </authorList>
    </citation>
    <scope>NUCLEOTIDE SEQUENCE</scope>
</reference>
<evidence type="ECO:0000313" key="5">
    <source>
        <dbReference type="Proteomes" id="UP000663828"/>
    </source>
</evidence>
<dbReference type="Gene3D" id="3.40.50.300">
    <property type="entry name" value="P-loop containing nucleotide triphosphate hydrolases"/>
    <property type="match status" value="1"/>
</dbReference>
<feature type="coiled-coil region" evidence="1">
    <location>
        <begin position="1357"/>
        <end position="1384"/>
    </location>
</feature>
<dbReference type="PANTHER" id="PTHR46844:SF1">
    <property type="entry name" value="SLR5058 PROTEIN"/>
    <property type="match status" value="1"/>
</dbReference>
<comment type="caution">
    <text evidence="4">The sequence shown here is derived from an EMBL/GenBank/DDBJ whole genome shotgun (WGS) entry which is preliminary data.</text>
</comment>
<evidence type="ECO:0000256" key="1">
    <source>
        <dbReference type="SAM" id="Coils"/>
    </source>
</evidence>